<dbReference type="EMBL" id="AP017645">
    <property type="protein sequence ID" value="BAV62333.1"/>
    <property type="molecule type" value="Genomic_DNA"/>
</dbReference>
<proteinExistence type="predicted"/>
<evidence type="ECO:0000313" key="4">
    <source>
        <dbReference type="Proteomes" id="UP000241484"/>
    </source>
</evidence>
<reference evidence="3 4" key="1">
    <citation type="submission" date="2016-09" db="EMBL/GenBank/DDBJ databases">
        <title>Nearly complete genome sequences of 2 Mimiviridae isolates, Mimivirus shirakomae and Mimivirus kasaii from Japanese pond and river mouth.</title>
        <authorList>
            <person name="Takemura M."/>
            <person name="Mikami T."/>
            <person name="Murono S."/>
        </authorList>
    </citation>
    <scope>NUCLEOTIDE SEQUENCE [LARGE SCALE GENOMIC DNA]</scope>
    <source>
        <strain evidence="1 4">Mimivirus kasaii</strain>
        <strain evidence="2 3">Mimivirus shirakomae</strain>
    </source>
</reference>
<name>A0A1E1EVS7_9VIRU</name>
<dbReference type="Proteomes" id="UP000241484">
    <property type="component" value="Segment"/>
</dbReference>
<protein>
    <submittedName>
        <fullName evidence="2">Uncharacterized protein</fullName>
    </submittedName>
</protein>
<accession>A0A1E1EVS7</accession>
<sequence length="80" mass="9273">MGKIYWNYESSIGDNLSVSIRSSGTVRDADYYSFLGEFATHFNSRITNIGYPMKTIDGCYICIISLKNRTMINFRKEFSY</sequence>
<dbReference type="EMBL" id="AP017644">
    <property type="protein sequence ID" value="BAV61345.1"/>
    <property type="molecule type" value="Genomic_DNA"/>
</dbReference>
<evidence type="ECO:0000313" key="2">
    <source>
        <dbReference type="EMBL" id="BAV62333.1"/>
    </source>
</evidence>
<organism evidence="2 3">
    <name type="scientific">Acanthamoeba castellanii mimivirus</name>
    <dbReference type="NCBI Taxonomy" id="1899318"/>
    <lineage>
        <taxon>Viruses</taxon>
        <taxon>Varidnaviria</taxon>
        <taxon>Bamfordvirae</taxon>
        <taxon>Nucleocytoviricota</taxon>
        <taxon>Megaviricetes</taxon>
        <taxon>Imitervirales</taxon>
        <taxon>Mimiviridae</taxon>
        <taxon>Megamimivirinae</taxon>
        <taxon>Mimivirus</taxon>
    </lineage>
</organism>
<dbReference type="Proteomes" id="UP000240366">
    <property type="component" value="Segment"/>
</dbReference>
<evidence type="ECO:0000313" key="1">
    <source>
        <dbReference type="EMBL" id="BAV61345.1"/>
    </source>
</evidence>
<evidence type="ECO:0000313" key="3">
    <source>
        <dbReference type="Proteomes" id="UP000240366"/>
    </source>
</evidence>